<sequence length="69" mass="7974">METKQSDLLDTKCHLRLAEVAHSLLKMAPYDPMTMGCQGLQRYINEILPSPDWSHEDLRPALVNILRRL</sequence>
<evidence type="ECO:0000313" key="2">
    <source>
        <dbReference type="EMBL" id="KAB7507178.1"/>
    </source>
</evidence>
<evidence type="ECO:0000313" key="3">
    <source>
        <dbReference type="Proteomes" id="UP000326759"/>
    </source>
</evidence>
<dbReference type="Pfam" id="PF20262">
    <property type="entry name" value="UNC80_C"/>
    <property type="match status" value="1"/>
</dbReference>
<dbReference type="EMBL" id="SEYY01000468">
    <property type="protein sequence ID" value="KAB7507178.1"/>
    <property type="molecule type" value="Genomic_DNA"/>
</dbReference>
<name>A0A5N5TLZ9_9CRUS</name>
<organism evidence="2 3">
    <name type="scientific">Armadillidium nasatum</name>
    <dbReference type="NCBI Taxonomy" id="96803"/>
    <lineage>
        <taxon>Eukaryota</taxon>
        <taxon>Metazoa</taxon>
        <taxon>Ecdysozoa</taxon>
        <taxon>Arthropoda</taxon>
        <taxon>Crustacea</taxon>
        <taxon>Multicrustacea</taxon>
        <taxon>Malacostraca</taxon>
        <taxon>Eumalacostraca</taxon>
        <taxon>Peracarida</taxon>
        <taxon>Isopoda</taxon>
        <taxon>Oniscidea</taxon>
        <taxon>Crinocheta</taxon>
        <taxon>Armadillidiidae</taxon>
        <taxon>Armadillidium</taxon>
    </lineage>
</organism>
<dbReference type="Proteomes" id="UP000326759">
    <property type="component" value="Unassembled WGS sequence"/>
</dbReference>
<proteinExistence type="predicted"/>
<comment type="caution">
    <text evidence="2">The sequence shown here is derived from an EMBL/GenBank/DDBJ whole genome shotgun (WGS) entry which is preliminary data.</text>
</comment>
<evidence type="ECO:0000259" key="1">
    <source>
        <dbReference type="Pfam" id="PF20262"/>
    </source>
</evidence>
<dbReference type="PANTHER" id="PTHR31781">
    <property type="entry name" value="UNC80"/>
    <property type="match status" value="1"/>
</dbReference>
<dbReference type="InterPro" id="IPR046460">
    <property type="entry name" value="UNC80_C"/>
</dbReference>
<accession>A0A5N5TLZ9</accession>
<keyword evidence="3" id="KW-1185">Reference proteome</keyword>
<dbReference type="OrthoDB" id="5584001at2759"/>
<dbReference type="GO" id="GO:0034703">
    <property type="term" value="C:cation channel complex"/>
    <property type="evidence" value="ECO:0007669"/>
    <property type="project" value="TreeGrafter"/>
</dbReference>
<dbReference type="PANTHER" id="PTHR31781:SF1">
    <property type="entry name" value="PROTEIN UNC-80 HOMOLOG"/>
    <property type="match status" value="1"/>
</dbReference>
<dbReference type="GO" id="GO:0055080">
    <property type="term" value="P:monoatomic cation homeostasis"/>
    <property type="evidence" value="ECO:0007669"/>
    <property type="project" value="TreeGrafter"/>
</dbReference>
<dbReference type="GO" id="GO:0005261">
    <property type="term" value="F:monoatomic cation channel activity"/>
    <property type="evidence" value="ECO:0007669"/>
    <property type="project" value="TreeGrafter"/>
</dbReference>
<feature type="non-terminal residue" evidence="2">
    <location>
        <position position="69"/>
    </location>
</feature>
<protein>
    <recommendedName>
        <fullName evidence="1">Protein UNC80 C-terminal domain-containing protein</fullName>
    </recommendedName>
</protein>
<feature type="domain" description="Protein UNC80 C-terminal" evidence="1">
    <location>
        <begin position="3"/>
        <end position="69"/>
    </location>
</feature>
<dbReference type="GO" id="GO:0030424">
    <property type="term" value="C:axon"/>
    <property type="evidence" value="ECO:0007669"/>
    <property type="project" value="TreeGrafter"/>
</dbReference>
<reference evidence="2 3" key="1">
    <citation type="journal article" date="2019" name="PLoS Biol.">
        <title>Sex chromosomes control vertical transmission of feminizing Wolbachia symbionts in an isopod.</title>
        <authorList>
            <person name="Becking T."/>
            <person name="Chebbi M.A."/>
            <person name="Giraud I."/>
            <person name="Moumen B."/>
            <person name="Laverre T."/>
            <person name="Caubet Y."/>
            <person name="Peccoud J."/>
            <person name="Gilbert C."/>
            <person name="Cordaux R."/>
        </authorList>
    </citation>
    <scope>NUCLEOTIDE SEQUENCE [LARGE SCALE GENOMIC DNA]</scope>
    <source>
        <strain evidence="2">ANa2</strain>
        <tissue evidence="2">Whole body excluding digestive tract and cuticle</tissue>
    </source>
</reference>
<gene>
    <name evidence="2" type="ORF">Anas_01864</name>
</gene>
<dbReference type="AlphaFoldDB" id="A0A5N5TLZ9"/>